<evidence type="ECO:0000256" key="1">
    <source>
        <dbReference type="SAM" id="MobiDB-lite"/>
    </source>
</evidence>
<evidence type="ECO:0000313" key="2">
    <source>
        <dbReference type="EMBL" id="KAK3355782.1"/>
    </source>
</evidence>
<dbReference type="AlphaFoldDB" id="A0AAE0JQB2"/>
<accession>A0AAE0JQB2</accession>
<reference evidence="2" key="2">
    <citation type="submission" date="2023-06" db="EMBL/GenBank/DDBJ databases">
        <authorList>
            <consortium name="Lawrence Berkeley National Laboratory"/>
            <person name="Haridas S."/>
            <person name="Hensen N."/>
            <person name="Bonometti L."/>
            <person name="Westerberg I."/>
            <person name="Brannstrom I.O."/>
            <person name="Guillou S."/>
            <person name="Cros-Aarteil S."/>
            <person name="Calhoun S."/>
            <person name="Kuo A."/>
            <person name="Mondo S."/>
            <person name="Pangilinan J."/>
            <person name="Riley R."/>
            <person name="Labutti K."/>
            <person name="Andreopoulos B."/>
            <person name="Lipzen A."/>
            <person name="Chen C."/>
            <person name="Yanf M."/>
            <person name="Daum C."/>
            <person name="Ng V."/>
            <person name="Clum A."/>
            <person name="Steindorff A."/>
            <person name="Ohm R."/>
            <person name="Martin F."/>
            <person name="Silar P."/>
            <person name="Natvig D."/>
            <person name="Lalanne C."/>
            <person name="Gautier V."/>
            <person name="Ament-Velasquez S.L."/>
            <person name="Kruys A."/>
            <person name="Hutchinson M.I."/>
            <person name="Powell A.J."/>
            <person name="Barry K."/>
            <person name="Miller A.N."/>
            <person name="Grigoriev I.V."/>
            <person name="Debuchy R."/>
            <person name="Gladieux P."/>
            <person name="Thoren M.H."/>
            <person name="Johannesson H."/>
        </authorList>
    </citation>
    <scope>NUCLEOTIDE SEQUENCE</scope>
    <source>
        <strain evidence="2">CBS 560.94</strain>
    </source>
</reference>
<keyword evidence="3" id="KW-1185">Reference proteome</keyword>
<feature type="region of interest" description="Disordered" evidence="1">
    <location>
        <begin position="1"/>
        <end position="201"/>
    </location>
</feature>
<gene>
    <name evidence="2" type="ORF">B0H65DRAFT_585401</name>
</gene>
<evidence type="ECO:0000313" key="3">
    <source>
        <dbReference type="Proteomes" id="UP001278500"/>
    </source>
</evidence>
<feature type="compositionally biased region" description="Basic residues" evidence="1">
    <location>
        <begin position="170"/>
        <end position="180"/>
    </location>
</feature>
<dbReference type="RefSeq" id="XP_062687160.1">
    <property type="nucleotide sequence ID" value="XM_062830926.1"/>
</dbReference>
<feature type="compositionally biased region" description="Basic and acidic residues" evidence="1">
    <location>
        <begin position="29"/>
        <end position="40"/>
    </location>
</feature>
<dbReference type="GeneID" id="87868080"/>
<feature type="compositionally biased region" description="Polar residues" evidence="1">
    <location>
        <begin position="48"/>
        <end position="67"/>
    </location>
</feature>
<proteinExistence type="predicted"/>
<sequence length="273" mass="30195">MSDFPKRSAAFNPNAYRSQAAYNAHKASLRNDTDLPKKQPADFPKPTGPSNPNGYRNQSSFAAQKSTLRSDVDHPEKRSPDIPKPDAFNPQAYRSQAAFDAHKNTLLSDAGLPMKQPSNMPKANTTFNRQAYRSQAAHNSNKNIARGSTHPPKQQSSKQQSSKKQYQKPQFHKAQTKRSSKPAEGSSTQTSADEPHFMSDAEVKEWFRQAELDYERKKAAGHYDNYVPAGGHTPDFSAFRAKFSASKADVPGLKNSMHAPLKASEHAKPQGGK</sequence>
<feature type="compositionally biased region" description="Basic and acidic residues" evidence="1">
    <location>
        <begin position="68"/>
        <end position="84"/>
    </location>
</feature>
<feature type="compositionally biased region" description="Basic and acidic residues" evidence="1">
    <location>
        <begin position="263"/>
        <end position="273"/>
    </location>
</feature>
<dbReference type="EMBL" id="JAUEPP010000001">
    <property type="protein sequence ID" value="KAK3355782.1"/>
    <property type="molecule type" value="Genomic_DNA"/>
</dbReference>
<name>A0AAE0JQB2_9PEZI</name>
<protein>
    <submittedName>
        <fullName evidence="2">Uncharacterized protein</fullName>
    </submittedName>
</protein>
<dbReference type="Proteomes" id="UP001278500">
    <property type="component" value="Unassembled WGS sequence"/>
</dbReference>
<reference evidence="2" key="1">
    <citation type="journal article" date="2023" name="Mol. Phylogenet. Evol.">
        <title>Genome-scale phylogeny and comparative genomics of the fungal order Sordariales.</title>
        <authorList>
            <person name="Hensen N."/>
            <person name="Bonometti L."/>
            <person name="Westerberg I."/>
            <person name="Brannstrom I.O."/>
            <person name="Guillou S."/>
            <person name="Cros-Aarteil S."/>
            <person name="Calhoun S."/>
            <person name="Haridas S."/>
            <person name="Kuo A."/>
            <person name="Mondo S."/>
            <person name="Pangilinan J."/>
            <person name="Riley R."/>
            <person name="LaButti K."/>
            <person name="Andreopoulos B."/>
            <person name="Lipzen A."/>
            <person name="Chen C."/>
            <person name="Yan M."/>
            <person name="Daum C."/>
            <person name="Ng V."/>
            <person name="Clum A."/>
            <person name="Steindorff A."/>
            <person name="Ohm R.A."/>
            <person name="Martin F."/>
            <person name="Silar P."/>
            <person name="Natvig D.O."/>
            <person name="Lalanne C."/>
            <person name="Gautier V."/>
            <person name="Ament-Velasquez S.L."/>
            <person name="Kruys A."/>
            <person name="Hutchinson M.I."/>
            <person name="Powell A.J."/>
            <person name="Barry K."/>
            <person name="Miller A.N."/>
            <person name="Grigoriev I.V."/>
            <person name="Debuchy R."/>
            <person name="Gladieux P."/>
            <person name="Hiltunen Thoren M."/>
            <person name="Johannesson H."/>
        </authorList>
    </citation>
    <scope>NUCLEOTIDE SEQUENCE</scope>
    <source>
        <strain evidence="2">CBS 560.94</strain>
    </source>
</reference>
<organism evidence="2 3">
    <name type="scientific">Neurospora tetraspora</name>
    <dbReference type="NCBI Taxonomy" id="94610"/>
    <lineage>
        <taxon>Eukaryota</taxon>
        <taxon>Fungi</taxon>
        <taxon>Dikarya</taxon>
        <taxon>Ascomycota</taxon>
        <taxon>Pezizomycotina</taxon>
        <taxon>Sordariomycetes</taxon>
        <taxon>Sordariomycetidae</taxon>
        <taxon>Sordariales</taxon>
        <taxon>Sordariaceae</taxon>
        <taxon>Neurospora</taxon>
    </lineage>
</organism>
<feature type="compositionally biased region" description="Low complexity" evidence="1">
    <location>
        <begin position="151"/>
        <end position="169"/>
    </location>
</feature>
<feature type="region of interest" description="Disordered" evidence="1">
    <location>
        <begin position="250"/>
        <end position="273"/>
    </location>
</feature>
<comment type="caution">
    <text evidence="2">The sequence shown here is derived from an EMBL/GenBank/DDBJ whole genome shotgun (WGS) entry which is preliminary data.</text>
</comment>
<feature type="compositionally biased region" description="Polar residues" evidence="1">
    <location>
        <begin position="116"/>
        <end position="143"/>
    </location>
</feature>